<evidence type="ECO:0000313" key="3">
    <source>
        <dbReference type="Proteomes" id="UP000218890"/>
    </source>
</evidence>
<keyword evidence="3" id="KW-1185">Reference proteome</keyword>
<dbReference type="AlphaFoldDB" id="A0A0X8X863"/>
<feature type="region of interest" description="Disordered" evidence="1">
    <location>
        <begin position="49"/>
        <end position="69"/>
    </location>
</feature>
<reference evidence="2" key="1">
    <citation type="submission" date="2016-02" db="EMBL/GenBank/DDBJ databases">
        <title>Halorhodospira halochloris DSM-1059 complete genome, version 2.</title>
        <authorList>
            <person name="Tsukatani Y."/>
        </authorList>
    </citation>
    <scope>NUCLEOTIDE SEQUENCE</scope>
    <source>
        <strain evidence="2">DSM 1059</strain>
    </source>
</reference>
<organism evidence="2 3">
    <name type="scientific">Halorhodospira halochloris</name>
    <name type="common">Ectothiorhodospira halochloris</name>
    <dbReference type="NCBI Taxonomy" id="1052"/>
    <lineage>
        <taxon>Bacteria</taxon>
        <taxon>Pseudomonadati</taxon>
        <taxon>Pseudomonadota</taxon>
        <taxon>Gammaproteobacteria</taxon>
        <taxon>Chromatiales</taxon>
        <taxon>Ectothiorhodospiraceae</taxon>
        <taxon>Halorhodospira</taxon>
    </lineage>
</organism>
<dbReference type="Proteomes" id="UP000218890">
    <property type="component" value="Chromosome"/>
</dbReference>
<sequence length="69" mass="7304">MQRAGKSSAYIGGQWKGEGETVAGFRIEAIESNGVKVTARGEDFFLPVSGHGVGKKRLQPDKMPGAKGQ</sequence>
<evidence type="ECO:0000313" key="2">
    <source>
        <dbReference type="EMBL" id="BAU57367.1"/>
    </source>
</evidence>
<protein>
    <submittedName>
        <fullName evidence="2">Uncharacterized protein</fullName>
    </submittedName>
</protein>
<name>A0A0X8X863_HALHR</name>
<accession>A0A0X8X863</accession>
<dbReference type="RefSeq" id="WP_162549338.1">
    <property type="nucleotide sequence ID" value="NZ_AP017372.2"/>
</dbReference>
<dbReference type="EMBL" id="AP017372">
    <property type="protein sequence ID" value="BAU57367.1"/>
    <property type="molecule type" value="Genomic_DNA"/>
</dbReference>
<proteinExistence type="predicted"/>
<evidence type="ECO:0000256" key="1">
    <source>
        <dbReference type="SAM" id="MobiDB-lite"/>
    </source>
</evidence>
<gene>
    <name evidence="2" type="ORF">HH1059_06820</name>
</gene>
<dbReference type="KEGG" id="hhk:HH1059_06820"/>